<feature type="domain" description="FAD/NAD(P)-binding" evidence="2">
    <location>
        <begin position="5"/>
        <end position="298"/>
    </location>
</feature>
<sequence>MTRPVIIIGGGPAGLTAARTLISAGLQDVLVLERNPEAGGLPRFAAHPGWGMLDFHRLWNGPRYARELVHAASGAEIRTNASVVGLQPGGGVEVSTGAGMETLRARAVLLAAGIREMPRSARLLSGTRPWGVVSTGAFQEMVYAGGLRPFHRPVILGTELVSFSALLTARHAGIRPVAMIEPEDRITARRPGDWVARLLLRVPVLTRTRLVAVEGQPRVEAVVVERDGQRERIACDGVILSGRFVPEASLARAAHLAMDSGTGGPAIDTHWRCSDPAFFAAGNVLRPVEHSGAAAQEGAAAARSMLRALGGTLPPPDAAVAVQAAGALRYVYPQRVLPGEGRVRLLARVGTAQQGRLRVSAGGRVLWQRHISALPERRVTIPLDTDLLDGASGVTVELA</sequence>
<comment type="caution">
    <text evidence="3">The sequence shown here is derived from an EMBL/GenBank/DDBJ whole genome shotgun (WGS) entry which is preliminary data.</text>
</comment>
<protein>
    <submittedName>
        <fullName evidence="3">NAD(P)/FAD-dependent oxidoreductase</fullName>
    </submittedName>
</protein>
<dbReference type="InterPro" id="IPR036188">
    <property type="entry name" value="FAD/NAD-bd_sf"/>
</dbReference>
<dbReference type="Pfam" id="PF07992">
    <property type="entry name" value="Pyr_redox_2"/>
    <property type="match status" value="1"/>
</dbReference>
<dbReference type="InterPro" id="IPR051691">
    <property type="entry name" value="Metab_Enz_Cyan_OpOx_G3PDH"/>
</dbReference>
<dbReference type="Proteomes" id="UP001518989">
    <property type="component" value="Unassembled WGS sequence"/>
</dbReference>
<evidence type="ECO:0000313" key="3">
    <source>
        <dbReference type="EMBL" id="MBO1077716.1"/>
    </source>
</evidence>
<name>A0ABS3KJS1_9PROT</name>
<proteinExistence type="predicted"/>
<evidence type="ECO:0000259" key="2">
    <source>
        <dbReference type="Pfam" id="PF07992"/>
    </source>
</evidence>
<dbReference type="InterPro" id="IPR023753">
    <property type="entry name" value="FAD/NAD-binding_dom"/>
</dbReference>
<dbReference type="PRINTS" id="PR00368">
    <property type="entry name" value="FADPNR"/>
</dbReference>
<keyword evidence="4" id="KW-1185">Reference proteome</keyword>
<dbReference type="SUPFAM" id="SSF51905">
    <property type="entry name" value="FAD/NAD(P)-binding domain"/>
    <property type="match status" value="1"/>
</dbReference>
<keyword evidence="1" id="KW-0560">Oxidoreductase</keyword>
<evidence type="ECO:0000256" key="1">
    <source>
        <dbReference type="ARBA" id="ARBA00023002"/>
    </source>
</evidence>
<accession>A0ABS3KJS1</accession>
<reference evidence="3 4" key="1">
    <citation type="submission" date="2020-09" db="EMBL/GenBank/DDBJ databases">
        <title>Roseomonas.</title>
        <authorList>
            <person name="Zhu W."/>
        </authorList>
    </citation>
    <scope>NUCLEOTIDE SEQUENCE [LARGE SCALE GENOMIC DNA]</scope>
    <source>
        <strain evidence="3 4">573</strain>
    </source>
</reference>
<organism evidence="3 4">
    <name type="scientific">Roseomonas haemaphysalidis</name>
    <dbReference type="NCBI Taxonomy" id="2768162"/>
    <lineage>
        <taxon>Bacteria</taxon>
        <taxon>Pseudomonadati</taxon>
        <taxon>Pseudomonadota</taxon>
        <taxon>Alphaproteobacteria</taxon>
        <taxon>Acetobacterales</taxon>
        <taxon>Roseomonadaceae</taxon>
        <taxon>Roseomonas</taxon>
    </lineage>
</organism>
<dbReference type="PANTHER" id="PTHR42949:SF3">
    <property type="entry name" value="ANAEROBIC GLYCEROL-3-PHOSPHATE DEHYDROGENASE SUBUNIT B"/>
    <property type="match status" value="1"/>
</dbReference>
<dbReference type="PANTHER" id="PTHR42949">
    <property type="entry name" value="ANAEROBIC GLYCEROL-3-PHOSPHATE DEHYDROGENASE SUBUNIT B"/>
    <property type="match status" value="1"/>
</dbReference>
<dbReference type="Gene3D" id="3.50.50.60">
    <property type="entry name" value="FAD/NAD(P)-binding domain"/>
    <property type="match status" value="2"/>
</dbReference>
<evidence type="ECO:0000313" key="4">
    <source>
        <dbReference type="Proteomes" id="UP001518989"/>
    </source>
</evidence>
<dbReference type="EMBL" id="JACTNG010000001">
    <property type="protein sequence ID" value="MBO1077716.1"/>
    <property type="molecule type" value="Genomic_DNA"/>
</dbReference>
<dbReference type="PRINTS" id="PR00469">
    <property type="entry name" value="PNDRDTASEII"/>
</dbReference>
<dbReference type="RefSeq" id="WP_207415123.1">
    <property type="nucleotide sequence ID" value="NZ_CP061179.1"/>
</dbReference>
<gene>
    <name evidence="3" type="ORF">IAI61_01640</name>
</gene>